<dbReference type="EMBL" id="CAJNJA010045971">
    <property type="protein sequence ID" value="CAE7813551.1"/>
    <property type="molecule type" value="Genomic_DNA"/>
</dbReference>
<dbReference type="Proteomes" id="UP000601435">
    <property type="component" value="Unassembled WGS sequence"/>
</dbReference>
<name>A0A812Z722_9DINO</name>
<organism evidence="2 3">
    <name type="scientific">Symbiodinium necroappetens</name>
    <dbReference type="NCBI Taxonomy" id="1628268"/>
    <lineage>
        <taxon>Eukaryota</taxon>
        <taxon>Sar</taxon>
        <taxon>Alveolata</taxon>
        <taxon>Dinophyceae</taxon>
        <taxon>Suessiales</taxon>
        <taxon>Symbiodiniaceae</taxon>
        <taxon>Symbiodinium</taxon>
    </lineage>
</organism>
<reference evidence="2" key="1">
    <citation type="submission" date="2021-02" db="EMBL/GenBank/DDBJ databases">
        <authorList>
            <person name="Dougan E. K."/>
            <person name="Rhodes N."/>
            <person name="Thang M."/>
            <person name="Chan C."/>
        </authorList>
    </citation>
    <scope>NUCLEOTIDE SEQUENCE</scope>
</reference>
<evidence type="ECO:0000313" key="2">
    <source>
        <dbReference type="EMBL" id="CAE7813551.1"/>
    </source>
</evidence>
<keyword evidence="3" id="KW-1185">Reference proteome</keyword>
<protein>
    <submittedName>
        <fullName evidence="2">Gcy-35 protein</fullName>
    </submittedName>
</protein>
<comment type="caution">
    <text evidence="2">The sequence shown here is derived from an EMBL/GenBank/DDBJ whole genome shotgun (WGS) entry which is preliminary data.</text>
</comment>
<accession>A0A812Z722</accession>
<dbReference type="AlphaFoldDB" id="A0A812Z722"/>
<evidence type="ECO:0000256" key="1">
    <source>
        <dbReference type="SAM" id="MobiDB-lite"/>
    </source>
</evidence>
<sequence>MLEGREIVLRKLQAILLETLTDALNCSDAVLDKLAEKAQQTSDGFMPNATMGPRNVSHKECKIVWGLARYYCKVHTKDLNETETEDLSDSLGAEVGTTDIDAANDRRLGLGRRLAVITDSYAAQEEEETASTAGDGTSATTTTTTTTTTTSAGMGSTSTSHSMVTSACSISSILLSVWLLF</sequence>
<dbReference type="OrthoDB" id="10375178at2759"/>
<feature type="compositionally biased region" description="Low complexity" evidence="1">
    <location>
        <begin position="130"/>
        <end position="160"/>
    </location>
</feature>
<gene>
    <name evidence="2" type="primary">gcy-35</name>
    <name evidence="2" type="ORF">SNEC2469_LOCUS24124</name>
</gene>
<proteinExistence type="predicted"/>
<evidence type="ECO:0000313" key="3">
    <source>
        <dbReference type="Proteomes" id="UP000601435"/>
    </source>
</evidence>
<feature type="region of interest" description="Disordered" evidence="1">
    <location>
        <begin position="123"/>
        <end position="160"/>
    </location>
</feature>